<dbReference type="GO" id="GO:0005886">
    <property type="term" value="C:plasma membrane"/>
    <property type="evidence" value="ECO:0007669"/>
    <property type="project" value="UniProtKB-SubCell"/>
</dbReference>
<evidence type="ECO:0000256" key="10">
    <source>
        <dbReference type="ARBA" id="ARBA00023136"/>
    </source>
</evidence>
<dbReference type="InterPro" id="IPR050351">
    <property type="entry name" value="BphY/WalK/GraS-like"/>
</dbReference>
<dbReference type="GO" id="GO:0000155">
    <property type="term" value="F:phosphorelay sensor kinase activity"/>
    <property type="evidence" value="ECO:0007669"/>
    <property type="project" value="TreeGrafter"/>
</dbReference>
<feature type="domain" description="Histidine kinase" evidence="11">
    <location>
        <begin position="50"/>
        <end position="225"/>
    </location>
</feature>
<dbReference type="SMART" id="SM00387">
    <property type="entry name" value="HATPase_c"/>
    <property type="match status" value="1"/>
</dbReference>
<evidence type="ECO:0000256" key="3">
    <source>
        <dbReference type="ARBA" id="ARBA00012438"/>
    </source>
</evidence>
<keyword evidence="9" id="KW-0902">Two-component regulatory system</keyword>
<evidence type="ECO:0000313" key="13">
    <source>
        <dbReference type="Proteomes" id="UP000823960"/>
    </source>
</evidence>
<dbReference type="InterPro" id="IPR005467">
    <property type="entry name" value="His_kinase_dom"/>
</dbReference>
<dbReference type="GO" id="GO:0016036">
    <property type="term" value="P:cellular response to phosphate starvation"/>
    <property type="evidence" value="ECO:0007669"/>
    <property type="project" value="TreeGrafter"/>
</dbReference>
<dbReference type="Proteomes" id="UP000823960">
    <property type="component" value="Unassembled WGS sequence"/>
</dbReference>
<dbReference type="InterPro" id="IPR036890">
    <property type="entry name" value="HATPase_C_sf"/>
</dbReference>
<reference evidence="12" key="1">
    <citation type="submission" date="2020-10" db="EMBL/GenBank/DDBJ databases">
        <authorList>
            <person name="Gilroy R."/>
        </authorList>
    </citation>
    <scope>NUCLEOTIDE SEQUENCE</scope>
    <source>
        <strain evidence="12">1370</strain>
    </source>
</reference>
<comment type="subcellular location">
    <subcellularLocation>
        <location evidence="2">Cell membrane</location>
        <topology evidence="2">Multi-pass membrane protein</topology>
    </subcellularLocation>
</comment>
<reference evidence="12" key="2">
    <citation type="journal article" date="2021" name="PeerJ">
        <title>Extensive microbial diversity within the chicken gut microbiome revealed by metagenomics and culture.</title>
        <authorList>
            <person name="Gilroy R."/>
            <person name="Ravi A."/>
            <person name="Getino M."/>
            <person name="Pursley I."/>
            <person name="Horton D.L."/>
            <person name="Alikhan N.F."/>
            <person name="Baker D."/>
            <person name="Gharbi K."/>
            <person name="Hall N."/>
            <person name="Watson M."/>
            <person name="Adriaenssens E.M."/>
            <person name="Foster-Nyarko E."/>
            <person name="Jarju S."/>
            <person name="Secka A."/>
            <person name="Antonio M."/>
            <person name="Oren A."/>
            <person name="Chaudhuri R.R."/>
            <person name="La Ragione R."/>
            <person name="Hildebrand F."/>
            <person name="Pallen M.J."/>
        </authorList>
    </citation>
    <scope>NUCLEOTIDE SEQUENCE</scope>
    <source>
        <strain evidence="12">1370</strain>
    </source>
</reference>
<keyword evidence="8" id="KW-1133">Transmembrane helix</keyword>
<gene>
    <name evidence="12" type="ORF">IAD28_01570</name>
</gene>
<organism evidence="12 13">
    <name type="scientific">Candidatus Faeciplasma avium</name>
    <dbReference type="NCBI Taxonomy" id="2840798"/>
    <lineage>
        <taxon>Bacteria</taxon>
        <taxon>Bacillati</taxon>
        <taxon>Bacillota</taxon>
        <taxon>Clostridia</taxon>
        <taxon>Eubacteriales</taxon>
        <taxon>Oscillospiraceae</taxon>
        <taxon>Oscillospiraceae incertae sedis</taxon>
        <taxon>Candidatus Faeciplasma</taxon>
    </lineage>
</organism>
<evidence type="ECO:0000256" key="9">
    <source>
        <dbReference type="ARBA" id="ARBA00023012"/>
    </source>
</evidence>
<sequence length="261" mass="29647">MDFNDSIFNRNESCLELPDGMEDKIRSYLKRSEENCLLAVDALADSDCKEEYYRAKEILKSLRWCLGELANSEELKRLAKYSPERVNLYTYFEQLFDACREQMSEYGILMSFDCEEDIDVFVDVDRLTVCLLNLIVNAVQNTDYTAEEAFIRIEANALEDEVIIDFIDNGYGMGEEELERVMSFEGPKGGLYVVNRFCKRAGSGLKLSSAVDEGFTASFGLPLAKGADRILASEKRLVKSGKNSLVAMYISKLDDPMFNDM</sequence>
<evidence type="ECO:0000256" key="7">
    <source>
        <dbReference type="ARBA" id="ARBA00022777"/>
    </source>
</evidence>
<evidence type="ECO:0000259" key="11">
    <source>
        <dbReference type="PROSITE" id="PS50109"/>
    </source>
</evidence>
<keyword evidence="10" id="KW-0472">Membrane</keyword>
<dbReference type="AlphaFoldDB" id="A0A9D1NQC7"/>
<evidence type="ECO:0000256" key="2">
    <source>
        <dbReference type="ARBA" id="ARBA00004651"/>
    </source>
</evidence>
<dbReference type="EMBL" id="DVOL01000020">
    <property type="protein sequence ID" value="HIV10368.1"/>
    <property type="molecule type" value="Genomic_DNA"/>
</dbReference>
<comment type="caution">
    <text evidence="12">The sequence shown here is derived from an EMBL/GenBank/DDBJ whole genome shotgun (WGS) entry which is preliminary data.</text>
</comment>
<dbReference type="Pfam" id="PF02518">
    <property type="entry name" value="HATPase_c"/>
    <property type="match status" value="1"/>
</dbReference>
<dbReference type="PANTHER" id="PTHR45453:SF2">
    <property type="entry name" value="HISTIDINE KINASE"/>
    <property type="match status" value="1"/>
</dbReference>
<dbReference type="Gene3D" id="3.30.565.10">
    <property type="entry name" value="Histidine kinase-like ATPase, C-terminal domain"/>
    <property type="match status" value="1"/>
</dbReference>
<dbReference type="SUPFAM" id="SSF55874">
    <property type="entry name" value="ATPase domain of HSP90 chaperone/DNA topoisomerase II/histidine kinase"/>
    <property type="match status" value="1"/>
</dbReference>
<dbReference type="PANTHER" id="PTHR45453">
    <property type="entry name" value="PHOSPHATE REGULON SENSOR PROTEIN PHOR"/>
    <property type="match status" value="1"/>
</dbReference>
<evidence type="ECO:0000256" key="5">
    <source>
        <dbReference type="ARBA" id="ARBA00022679"/>
    </source>
</evidence>
<evidence type="ECO:0000256" key="1">
    <source>
        <dbReference type="ARBA" id="ARBA00000085"/>
    </source>
</evidence>
<keyword evidence="4" id="KW-1003">Cell membrane</keyword>
<dbReference type="PROSITE" id="PS50109">
    <property type="entry name" value="HIS_KIN"/>
    <property type="match status" value="1"/>
</dbReference>
<dbReference type="InterPro" id="IPR003594">
    <property type="entry name" value="HATPase_dom"/>
</dbReference>
<name>A0A9D1NQC7_9FIRM</name>
<comment type="catalytic activity">
    <reaction evidence="1">
        <text>ATP + protein L-histidine = ADP + protein N-phospho-L-histidine.</text>
        <dbReference type="EC" id="2.7.13.3"/>
    </reaction>
</comment>
<evidence type="ECO:0000313" key="12">
    <source>
        <dbReference type="EMBL" id="HIV10368.1"/>
    </source>
</evidence>
<proteinExistence type="predicted"/>
<keyword evidence="5" id="KW-0808">Transferase</keyword>
<dbReference type="GO" id="GO:0004721">
    <property type="term" value="F:phosphoprotein phosphatase activity"/>
    <property type="evidence" value="ECO:0007669"/>
    <property type="project" value="TreeGrafter"/>
</dbReference>
<keyword evidence="7 12" id="KW-0418">Kinase</keyword>
<evidence type="ECO:0000256" key="4">
    <source>
        <dbReference type="ARBA" id="ARBA00022475"/>
    </source>
</evidence>
<protein>
    <recommendedName>
        <fullName evidence="3">histidine kinase</fullName>
        <ecNumber evidence="3">2.7.13.3</ecNumber>
    </recommendedName>
</protein>
<accession>A0A9D1NQC7</accession>
<dbReference type="EC" id="2.7.13.3" evidence="3"/>
<evidence type="ECO:0000256" key="6">
    <source>
        <dbReference type="ARBA" id="ARBA00022692"/>
    </source>
</evidence>
<evidence type="ECO:0000256" key="8">
    <source>
        <dbReference type="ARBA" id="ARBA00022989"/>
    </source>
</evidence>
<keyword evidence="6" id="KW-0812">Transmembrane</keyword>